<proteinExistence type="predicted"/>
<reference evidence="1 2" key="2">
    <citation type="journal article" date="2022" name="Mol. Ecol. Resour.">
        <title>The genomes of chicory, endive, great burdock and yacon provide insights into Asteraceae paleo-polyploidization history and plant inulin production.</title>
        <authorList>
            <person name="Fan W."/>
            <person name="Wang S."/>
            <person name="Wang H."/>
            <person name="Wang A."/>
            <person name="Jiang F."/>
            <person name="Liu H."/>
            <person name="Zhao H."/>
            <person name="Xu D."/>
            <person name="Zhang Y."/>
        </authorList>
    </citation>
    <scope>NUCLEOTIDE SEQUENCE [LARGE SCALE GENOMIC DNA]</scope>
    <source>
        <strain evidence="2">cv. Niubang</strain>
    </source>
</reference>
<keyword evidence="2" id="KW-1185">Reference proteome</keyword>
<protein>
    <submittedName>
        <fullName evidence="1">Uncharacterized protein</fullName>
    </submittedName>
</protein>
<dbReference type="Proteomes" id="UP001055879">
    <property type="component" value="Linkage Group LG02"/>
</dbReference>
<comment type="caution">
    <text evidence="1">The sequence shown here is derived from an EMBL/GenBank/DDBJ whole genome shotgun (WGS) entry which is preliminary data.</text>
</comment>
<organism evidence="1 2">
    <name type="scientific">Arctium lappa</name>
    <name type="common">Greater burdock</name>
    <name type="synonym">Lappa major</name>
    <dbReference type="NCBI Taxonomy" id="4217"/>
    <lineage>
        <taxon>Eukaryota</taxon>
        <taxon>Viridiplantae</taxon>
        <taxon>Streptophyta</taxon>
        <taxon>Embryophyta</taxon>
        <taxon>Tracheophyta</taxon>
        <taxon>Spermatophyta</taxon>
        <taxon>Magnoliopsida</taxon>
        <taxon>eudicotyledons</taxon>
        <taxon>Gunneridae</taxon>
        <taxon>Pentapetalae</taxon>
        <taxon>asterids</taxon>
        <taxon>campanulids</taxon>
        <taxon>Asterales</taxon>
        <taxon>Asteraceae</taxon>
        <taxon>Carduoideae</taxon>
        <taxon>Cardueae</taxon>
        <taxon>Arctiinae</taxon>
        <taxon>Arctium</taxon>
    </lineage>
</organism>
<sequence length="71" mass="8031">MSWVYKKQLHLLRGVGSYPGFSSLSKSVSTLVSFAVLYSLLLMPITTFFAFDSFPSLTRVSVLFSTSYLFY</sequence>
<dbReference type="EMBL" id="CM042048">
    <property type="protein sequence ID" value="KAI3757290.1"/>
    <property type="molecule type" value="Genomic_DNA"/>
</dbReference>
<evidence type="ECO:0000313" key="2">
    <source>
        <dbReference type="Proteomes" id="UP001055879"/>
    </source>
</evidence>
<reference evidence="2" key="1">
    <citation type="journal article" date="2022" name="Mol. Ecol. Resour.">
        <title>The genomes of chicory, endive, great burdock and yacon provide insights into Asteraceae palaeo-polyploidization history and plant inulin production.</title>
        <authorList>
            <person name="Fan W."/>
            <person name="Wang S."/>
            <person name="Wang H."/>
            <person name="Wang A."/>
            <person name="Jiang F."/>
            <person name="Liu H."/>
            <person name="Zhao H."/>
            <person name="Xu D."/>
            <person name="Zhang Y."/>
        </authorList>
    </citation>
    <scope>NUCLEOTIDE SEQUENCE [LARGE SCALE GENOMIC DNA]</scope>
    <source>
        <strain evidence="2">cv. Niubang</strain>
    </source>
</reference>
<evidence type="ECO:0000313" key="1">
    <source>
        <dbReference type="EMBL" id="KAI3757290.1"/>
    </source>
</evidence>
<accession>A0ACB9EEL5</accession>
<name>A0ACB9EEL5_ARCLA</name>
<gene>
    <name evidence="1" type="ORF">L6452_04824</name>
</gene>